<dbReference type="eggNOG" id="COG2893">
    <property type="taxonomic scope" value="Bacteria"/>
</dbReference>
<dbReference type="STRING" id="644282.Deba_1965"/>
<keyword evidence="5" id="KW-0808">Transferase</keyword>
<comment type="subcellular location">
    <subcellularLocation>
        <location evidence="1">Cytoplasm</location>
    </subcellularLocation>
</comment>
<dbReference type="GO" id="GO:0005737">
    <property type="term" value="C:cytoplasm"/>
    <property type="evidence" value="ECO:0007669"/>
    <property type="project" value="UniProtKB-SubCell"/>
</dbReference>
<sequence length="132" mass="13905">MIGIIVITHARLGRELVNAAEFILGKIERIETISLEPQSKTDFLSAQLEAAQAKVDGGDGVLILTDMFGGTPNNISLAYFDEGKVDVVTGVNLPMVIKAATSRQGKALAELSRAVRQAGHDSISAASELLAS</sequence>
<gene>
    <name evidence="9" type="ordered locus">Deba_1965</name>
</gene>
<evidence type="ECO:0000256" key="5">
    <source>
        <dbReference type="ARBA" id="ARBA00022679"/>
    </source>
</evidence>
<dbReference type="InterPro" id="IPR051471">
    <property type="entry name" value="Bacterial_PTS_sugar_comp"/>
</dbReference>
<keyword evidence="3" id="KW-0963">Cytoplasm</keyword>
<keyword evidence="6" id="KW-0598">Phosphotransferase system</keyword>
<dbReference type="Pfam" id="PF03610">
    <property type="entry name" value="EIIA-man"/>
    <property type="match status" value="1"/>
</dbReference>
<evidence type="ECO:0000259" key="8">
    <source>
        <dbReference type="PROSITE" id="PS51096"/>
    </source>
</evidence>
<dbReference type="HOGENOM" id="CLU_123235_0_1_7"/>
<dbReference type="KEGG" id="dbr:Deba_1965"/>
<name>E1QL65_DESB2</name>
<proteinExistence type="predicted"/>
<dbReference type="SUPFAM" id="SSF53062">
    <property type="entry name" value="PTS system fructose IIA component-like"/>
    <property type="match status" value="1"/>
</dbReference>
<keyword evidence="7" id="KW-0418">Kinase</keyword>
<protein>
    <submittedName>
        <fullName evidence="9">PTS system fructose subfamily IIA component</fullName>
    </submittedName>
</protein>
<evidence type="ECO:0000256" key="6">
    <source>
        <dbReference type="ARBA" id="ARBA00022683"/>
    </source>
</evidence>
<organism evidence="9 10">
    <name type="scientific">Desulfarculus baarsii (strain ATCC 33931 / DSM 2075 / LMG 7858 / VKM B-1802 / 2st14)</name>
    <dbReference type="NCBI Taxonomy" id="644282"/>
    <lineage>
        <taxon>Bacteria</taxon>
        <taxon>Pseudomonadati</taxon>
        <taxon>Thermodesulfobacteriota</taxon>
        <taxon>Desulfarculia</taxon>
        <taxon>Desulfarculales</taxon>
        <taxon>Desulfarculaceae</taxon>
        <taxon>Desulfarculus</taxon>
    </lineage>
</organism>
<evidence type="ECO:0000256" key="7">
    <source>
        <dbReference type="ARBA" id="ARBA00022777"/>
    </source>
</evidence>
<evidence type="ECO:0000256" key="4">
    <source>
        <dbReference type="ARBA" id="ARBA00022597"/>
    </source>
</evidence>
<accession>E1QL65</accession>
<evidence type="ECO:0000313" key="9">
    <source>
        <dbReference type="EMBL" id="ADK85330.1"/>
    </source>
</evidence>
<feature type="domain" description="PTS EIIA type-4" evidence="8">
    <location>
        <begin position="1"/>
        <end position="123"/>
    </location>
</feature>
<evidence type="ECO:0000256" key="1">
    <source>
        <dbReference type="ARBA" id="ARBA00004496"/>
    </source>
</evidence>
<dbReference type="PANTHER" id="PTHR33799:SF1">
    <property type="entry name" value="PTS SYSTEM MANNOSE-SPECIFIC EIIAB COMPONENT-RELATED"/>
    <property type="match status" value="1"/>
</dbReference>
<dbReference type="Proteomes" id="UP000009047">
    <property type="component" value="Chromosome"/>
</dbReference>
<dbReference type="AlphaFoldDB" id="E1QL65"/>
<evidence type="ECO:0000256" key="2">
    <source>
        <dbReference type="ARBA" id="ARBA00022448"/>
    </source>
</evidence>
<evidence type="ECO:0000256" key="3">
    <source>
        <dbReference type="ARBA" id="ARBA00022490"/>
    </source>
</evidence>
<dbReference type="GO" id="GO:0009401">
    <property type="term" value="P:phosphoenolpyruvate-dependent sugar phosphotransferase system"/>
    <property type="evidence" value="ECO:0007669"/>
    <property type="project" value="UniProtKB-KW"/>
</dbReference>
<dbReference type="InterPro" id="IPR004701">
    <property type="entry name" value="PTS_EIIA_man-typ"/>
</dbReference>
<dbReference type="PROSITE" id="PS51096">
    <property type="entry name" value="PTS_EIIA_TYPE_4"/>
    <property type="match status" value="1"/>
</dbReference>
<dbReference type="InterPro" id="IPR033887">
    <property type="entry name" value="PTS_IIA_man"/>
</dbReference>
<dbReference type="RefSeq" id="WP_013258771.1">
    <property type="nucleotide sequence ID" value="NC_014365.1"/>
</dbReference>
<dbReference type="EMBL" id="CP002085">
    <property type="protein sequence ID" value="ADK85330.1"/>
    <property type="molecule type" value="Genomic_DNA"/>
</dbReference>
<keyword evidence="2" id="KW-0813">Transport</keyword>
<reference evidence="9 10" key="1">
    <citation type="journal article" date="2010" name="Stand. Genomic Sci.">
        <title>Complete genome sequence of Desulfarculus baarsii type strain (2st14).</title>
        <authorList>
            <person name="Sun H."/>
            <person name="Spring S."/>
            <person name="Lapidus A."/>
            <person name="Davenport K."/>
            <person name="Del Rio T.G."/>
            <person name="Tice H."/>
            <person name="Nolan M."/>
            <person name="Copeland A."/>
            <person name="Cheng J.F."/>
            <person name="Lucas S."/>
            <person name="Tapia R."/>
            <person name="Goodwin L."/>
            <person name="Pitluck S."/>
            <person name="Ivanova N."/>
            <person name="Pagani I."/>
            <person name="Mavromatis K."/>
            <person name="Ovchinnikova G."/>
            <person name="Pati A."/>
            <person name="Chen A."/>
            <person name="Palaniappan K."/>
            <person name="Hauser L."/>
            <person name="Chang Y.J."/>
            <person name="Jeffries C.D."/>
            <person name="Detter J.C."/>
            <person name="Han C."/>
            <person name="Rohde M."/>
            <person name="Brambilla E."/>
            <person name="Goker M."/>
            <person name="Woyke T."/>
            <person name="Bristow J."/>
            <person name="Eisen J.A."/>
            <person name="Markowitz V."/>
            <person name="Hugenholtz P."/>
            <person name="Kyrpides N.C."/>
            <person name="Klenk H.P."/>
            <person name="Land M."/>
        </authorList>
    </citation>
    <scope>NUCLEOTIDE SEQUENCE [LARGE SCALE GENOMIC DNA]</scope>
    <source>
        <strain evidence="10">ATCC 33931 / DSM 2075 / LMG 7858 / VKM B-1802 / 2st14</strain>
    </source>
</reference>
<keyword evidence="4" id="KW-0762">Sugar transport</keyword>
<dbReference type="GO" id="GO:0016301">
    <property type="term" value="F:kinase activity"/>
    <property type="evidence" value="ECO:0007669"/>
    <property type="project" value="UniProtKB-KW"/>
</dbReference>
<dbReference type="PANTHER" id="PTHR33799">
    <property type="entry name" value="PTS PERMEASE-RELATED-RELATED"/>
    <property type="match status" value="1"/>
</dbReference>
<dbReference type="OrthoDB" id="9794368at2"/>
<dbReference type="GO" id="GO:0016020">
    <property type="term" value="C:membrane"/>
    <property type="evidence" value="ECO:0007669"/>
    <property type="project" value="InterPro"/>
</dbReference>
<evidence type="ECO:0000313" key="10">
    <source>
        <dbReference type="Proteomes" id="UP000009047"/>
    </source>
</evidence>
<keyword evidence="10" id="KW-1185">Reference proteome</keyword>
<dbReference type="Gene3D" id="3.40.50.510">
    <property type="entry name" value="Phosphotransferase system, mannose-type IIA component"/>
    <property type="match status" value="1"/>
</dbReference>
<dbReference type="InterPro" id="IPR036662">
    <property type="entry name" value="PTS_EIIA_man-typ_sf"/>
</dbReference>
<dbReference type="CDD" id="cd00006">
    <property type="entry name" value="PTS_IIA_man"/>
    <property type="match status" value="1"/>
</dbReference>